<dbReference type="InterPro" id="IPR000073">
    <property type="entry name" value="AB_hydrolase_1"/>
</dbReference>
<evidence type="ECO:0000259" key="1">
    <source>
        <dbReference type="Pfam" id="PF00561"/>
    </source>
</evidence>
<evidence type="ECO:0000313" key="2">
    <source>
        <dbReference type="EMBL" id="KAJ3228295.1"/>
    </source>
</evidence>
<dbReference type="Gene3D" id="3.40.50.1820">
    <property type="entry name" value="alpha/beta hydrolase"/>
    <property type="match status" value="1"/>
</dbReference>
<keyword evidence="3" id="KW-1185">Reference proteome</keyword>
<dbReference type="SUPFAM" id="SSF53474">
    <property type="entry name" value="alpha/beta-Hydrolases"/>
    <property type="match status" value="1"/>
</dbReference>
<dbReference type="EMBL" id="JADGJW010000003">
    <property type="protein sequence ID" value="KAJ3228295.1"/>
    <property type="molecule type" value="Genomic_DNA"/>
</dbReference>
<sequence>MGLACSLQGWENQFLYFSENEKSEEYQVCCFDNRGAGLSDTVLGRYTTSILAQDAAELLDHLKWVKDIHLVGISMGGMISLELALLKPTVFSSLCLTSTHSGTINHPISYRYPVFFSRQLKMLNPSHPFISAVHMLFPEKFLAREAPKEFQPVHIPFKDNYTMEDVVIDGIRRKDRKTRLTTAAGFIGQISAVMTHYVSPARLRMIKENPNVLMVEKLGGRLDLYHDHGHALPEENPKRYNKMLEEFINESILKKEALITLSKKMEDILIKECKDNDNGFIQLNDKRVVHSKRDSKFEV</sequence>
<comment type="caution">
    <text evidence="2">The sequence shown here is derived from an EMBL/GenBank/DDBJ whole genome shotgun (WGS) entry which is preliminary data.</text>
</comment>
<proteinExistence type="predicted"/>
<dbReference type="Proteomes" id="UP001211065">
    <property type="component" value="Unassembled WGS sequence"/>
</dbReference>
<dbReference type="Pfam" id="PF00561">
    <property type="entry name" value="Abhydrolase_1"/>
    <property type="match status" value="1"/>
</dbReference>
<dbReference type="AlphaFoldDB" id="A0AAD5UBR9"/>
<dbReference type="InterPro" id="IPR050471">
    <property type="entry name" value="AB_hydrolase"/>
</dbReference>
<protein>
    <recommendedName>
        <fullName evidence="1">AB hydrolase-1 domain-containing protein</fullName>
    </recommendedName>
</protein>
<evidence type="ECO:0000313" key="3">
    <source>
        <dbReference type="Proteomes" id="UP001211065"/>
    </source>
</evidence>
<accession>A0AAD5UBR9</accession>
<organism evidence="2 3">
    <name type="scientific">Clydaea vesicula</name>
    <dbReference type="NCBI Taxonomy" id="447962"/>
    <lineage>
        <taxon>Eukaryota</taxon>
        <taxon>Fungi</taxon>
        <taxon>Fungi incertae sedis</taxon>
        <taxon>Chytridiomycota</taxon>
        <taxon>Chytridiomycota incertae sedis</taxon>
        <taxon>Chytridiomycetes</taxon>
        <taxon>Lobulomycetales</taxon>
        <taxon>Lobulomycetaceae</taxon>
        <taxon>Clydaea</taxon>
    </lineage>
</organism>
<feature type="domain" description="AB hydrolase-1" evidence="1">
    <location>
        <begin position="6"/>
        <end position="118"/>
    </location>
</feature>
<reference evidence="2" key="1">
    <citation type="submission" date="2020-05" db="EMBL/GenBank/DDBJ databases">
        <title>Phylogenomic resolution of chytrid fungi.</title>
        <authorList>
            <person name="Stajich J.E."/>
            <person name="Amses K."/>
            <person name="Simmons R."/>
            <person name="Seto K."/>
            <person name="Myers J."/>
            <person name="Bonds A."/>
            <person name="Quandt C.A."/>
            <person name="Barry K."/>
            <person name="Liu P."/>
            <person name="Grigoriev I."/>
            <person name="Longcore J.E."/>
            <person name="James T.Y."/>
        </authorList>
    </citation>
    <scope>NUCLEOTIDE SEQUENCE</scope>
    <source>
        <strain evidence="2">JEL0476</strain>
    </source>
</reference>
<dbReference type="PANTHER" id="PTHR43433:SF5">
    <property type="entry name" value="AB HYDROLASE-1 DOMAIN-CONTAINING PROTEIN"/>
    <property type="match status" value="1"/>
</dbReference>
<name>A0AAD5UBR9_9FUNG</name>
<dbReference type="PANTHER" id="PTHR43433">
    <property type="entry name" value="HYDROLASE, ALPHA/BETA FOLD FAMILY PROTEIN"/>
    <property type="match status" value="1"/>
</dbReference>
<gene>
    <name evidence="2" type="ORF">HK099_004288</name>
</gene>
<dbReference type="InterPro" id="IPR029058">
    <property type="entry name" value="AB_hydrolase_fold"/>
</dbReference>